<dbReference type="Proteomes" id="UP001185984">
    <property type="component" value="Unassembled WGS sequence"/>
</dbReference>
<feature type="region of interest" description="Disordered" evidence="1">
    <location>
        <begin position="1"/>
        <end position="31"/>
    </location>
</feature>
<evidence type="ECO:0000256" key="1">
    <source>
        <dbReference type="SAM" id="MobiDB-lite"/>
    </source>
</evidence>
<gene>
    <name evidence="2" type="ORF">O0R41_07640</name>
</gene>
<sequence length="51" mass="5710">MARLASRKRRRRSVPPAQPIPIPHSSWTETDRVTTAAAPIAAEDFWARLGL</sequence>
<reference evidence="3" key="1">
    <citation type="journal article" date="2022" name="J Environ Chem Eng">
        <title>Biodegradation of petroleum oil using a constructed nonpathogenic and heavy metal-tolerant bacterial consortium isolated from marine sponges.</title>
        <authorList>
            <person name="Dechsakulwatana C."/>
            <person name="Rungsihiranrut A."/>
            <person name="Muangchinda C."/>
            <person name="Ningthoujam R."/>
            <person name="Klankeo P."/>
            <person name="Pinyakong O."/>
        </authorList>
    </citation>
    <scope>NUCLEOTIDE SEQUENCE [LARGE SCALE GENOMIC DNA]</scope>
    <source>
        <strain evidence="3">MO2-4</strain>
    </source>
</reference>
<name>A0ABU3ZVB5_9SPHN</name>
<evidence type="ECO:0000313" key="2">
    <source>
        <dbReference type="EMBL" id="MDV5823463.1"/>
    </source>
</evidence>
<protein>
    <submittedName>
        <fullName evidence="2">Uncharacterized protein</fullName>
    </submittedName>
</protein>
<evidence type="ECO:0000313" key="3">
    <source>
        <dbReference type="Proteomes" id="UP001185984"/>
    </source>
</evidence>
<proteinExistence type="predicted"/>
<feature type="compositionally biased region" description="Basic residues" evidence="1">
    <location>
        <begin position="1"/>
        <end position="13"/>
    </location>
</feature>
<keyword evidence="3" id="KW-1185">Reference proteome</keyword>
<comment type="caution">
    <text evidence="2">The sequence shown here is derived from an EMBL/GenBank/DDBJ whole genome shotgun (WGS) entry which is preliminary data.</text>
</comment>
<dbReference type="EMBL" id="JAPTHD010000002">
    <property type="protein sequence ID" value="MDV5823463.1"/>
    <property type="molecule type" value="Genomic_DNA"/>
</dbReference>
<dbReference type="RefSeq" id="WP_317516434.1">
    <property type="nucleotide sequence ID" value="NZ_JAPTHD010000002.1"/>
</dbReference>
<organism evidence="2 3">
    <name type="scientific">Sphingobium naphthae</name>
    <dbReference type="NCBI Taxonomy" id="1886786"/>
    <lineage>
        <taxon>Bacteria</taxon>
        <taxon>Pseudomonadati</taxon>
        <taxon>Pseudomonadota</taxon>
        <taxon>Alphaproteobacteria</taxon>
        <taxon>Sphingomonadales</taxon>
        <taxon>Sphingomonadaceae</taxon>
        <taxon>Sphingobium</taxon>
    </lineage>
</organism>
<accession>A0ABU3ZVB5</accession>